<accession>A0A418SIZ8</accession>
<organism evidence="1 2">
    <name type="scientific">Pseudooceanicola algae</name>
    <dbReference type="NCBI Taxonomy" id="1537215"/>
    <lineage>
        <taxon>Bacteria</taxon>
        <taxon>Pseudomonadati</taxon>
        <taxon>Pseudomonadota</taxon>
        <taxon>Alphaproteobacteria</taxon>
        <taxon>Rhodobacterales</taxon>
        <taxon>Paracoccaceae</taxon>
        <taxon>Pseudooceanicola</taxon>
    </lineage>
</organism>
<reference evidence="1 2" key="1">
    <citation type="submission" date="2020-08" db="EMBL/GenBank/DDBJ databases">
        <title>Genome sequence of Rhodobacteraceae bacterium Lw-13e.</title>
        <authorList>
            <person name="Poehlein A."/>
            <person name="Wolter L."/>
            <person name="Daniel R."/>
            <person name="Brinkhoff T."/>
        </authorList>
    </citation>
    <scope>NUCLEOTIDE SEQUENCE [LARGE SCALE GENOMIC DNA]</scope>
    <source>
        <strain evidence="1 2">Lw-13e</strain>
    </source>
</reference>
<evidence type="ECO:0000313" key="1">
    <source>
        <dbReference type="EMBL" id="QPM88998.1"/>
    </source>
</evidence>
<keyword evidence="2" id="KW-1185">Reference proteome</keyword>
<gene>
    <name evidence="1" type="ORF">PSAL_002060</name>
</gene>
<protein>
    <submittedName>
        <fullName evidence="1">Uncharacterized protein</fullName>
    </submittedName>
</protein>
<dbReference type="AlphaFoldDB" id="A0A418SIZ8"/>
<proteinExistence type="predicted"/>
<dbReference type="RefSeq" id="WP_119838418.1">
    <property type="nucleotide sequence ID" value="NZ_CP060436.1"/>
</dbReference>
<name>A0A418SIZ8_9RHOB</name>
<dbReference type="KEGG" id="palw:PSAL_002060"/>
<dbReference type="Proteomes" id="UP000283786">
    <property type="component" value="Chromosome"/>
</dbReference>
<sequence>MALTNLERELLSCVEELGKSVEDCMRKLIEQERSLARLQEELHESLNGLERSLQAPNPEERPPRGFLFTK</sequence>
<evidence type="ECO:0000313" key="2">
    <source>
        <dbReference type="Proteomes" id="UP000283786"/>
    </source>
</evidence>
<dbReference type="EMBL" id="CP060436">
    <property type="protein sequence ID" value="QPM88998.1"/>
    <property type="molecule type" value="Genomic_DNA"/>
</dbReference>